<dbReference type="EMBL" id="LTAN01000007">
    <property type="protein sequence ID" value="OBR05782.1"/>
    <property type="molecule type" value="Genomic_DNA"/>
</dbReference>
<comment type="caution">
    <text evidence="2">The sequence shown here is derived from an EMBL/GenBank/DDBJ whole genome shotgun (WGS) entry which is preliminary data.</text>
</comment>
<dbReference type="AlphaFoldDB" id="A0A1B7Y1B7"/>
<feature type="chain" id="PRO_5008601258" evidence="1">
    <location>
        <begin position="30"/>
        <end position="216"/>
    </location>
</feature>
<protein>
    <submittedName>
        <fullName evidence="2">Uncharacterized protein</fullName>
    </submittedName>
</protein>
<accession>A0A1B7Y1B7</accession>
<dbReference type="OrthoDB" id="4850753at2759"/>
<keyword evidence="3" id="KW-1185">Reference proteome</keyword>
<reference evidence="3" key="1">
    <citation type="journal article" date="2017" name="BMC Genomics">
        <title>Gapless genome assembly of Colletotrichum higginsianum reveals chromosome structure and association of transposable elements with secondary metabolite gene clusters.</title>
        <authorList>
            <person name="Dallery J.-F."/>
            <person name="Lapalu N."/>
            <person name="Zampounis A."/>
            <person name="Pigne S."/>
            <person name="Luyten I."/>
            <person name="Amselem J."/>
            <person name="Wittenberg A.H.J."/>
            <person name="Zhou S."/>
            <person name="de Queiroz M.V."/>
            <person name="Robin G.P."/>
            <person name="Auger A."/>
            <person name="Hainaut M."/>
            <person name="Henrissat B."/>
            <person name="Kim K.-T."/>
            <person name="Lee Y.-H."/>
            <person name="Lespinet O."/>
            <person name="Schwartz D.C."/>
            <person name="Thon M.R."/>
            <person name="O'Connell R.J."/>
        </authorList>
    </citation>
    <scope>NUCLEOTIDE SEQUENCE [LARGE SCALE GENOMIC DNA]</scope>
    <source>
        <strain evidence="3">IMI 349063</strain>
    </source>
</reference>
<dbReference type="KEGG" id="chig:CH63R_09902"/>
<name>A0A1B7Y1B7_COLHI</name>
<dbReference type="RefSeq" id="XP_018154300.1">
    <property type="nucleotide sequence ID" value="XM_018304876.1"/>
</dbReference>
<sequence length="216" mass="23175">MRASTLTVSLASVVVLLSSVQIIAAGADADKPGQRTKVQRSPASLSFKHNVRSPQDPDVFVSYDYGYPYPPSPPTTYAEQLSSTVTSLASGSEVASYTKNSSVASITGTPGVSGSATTGFTDSSGATVTVSDTVVIYPPNSTNGGLSISSVYDYHCKLLRHRYCFDSVRCIHWVEPDDARFAKHVGISLLNSVTTFDLKFIGANIVGHWIYHRIFL</sequence>
<dbReference type="VEuPathDB" id="FungiDB:CH63R_09902"/>
<evidence type="ECO:0000313" key="3">
    <source>
        <dbReference type="Proteomes" id="UP000092177"/>
    </source>
</evidence>
<organism evidence="2 3">
    <name type="scientific">Colletotrichum higginsianum (strain IMI 349063)</name>
    <name type="common">Crucifer anthracnose fungus</name>
    <dbReference type="NCBI Taxonomy" id="759273"/>
    <lineage>
        <taxon>Eukaryota</taxon>
        <taxon>Fungi</taxon>
        <taxon>Dikarya</taxon>
        <taxon>Ascomycota</taxon>
        <taxon>Pezizomycotina</taxon>
        <taxon>Sordariomycetes</taxon>
        <taxon>Hypocreomycetidae</taxon>
        <taxon>Glomerellales</taxon>
        <taxon>Glomerellaceae</taxon>
        <taxon>Colletotrichum</taxon>
        <taxon>Colletotrichum destructivum species complex</taxon>
    </lineage>
</organism>
<evidence type="ECO:0000313" key="2">
    <source>
        <dbReference type="EMBL" id="OBR05782.1"/>
    </source>
</evidence>
<keyword evidence="1" id="KW-0732">Signal</keyword>
<dbReference type="GeneID" id="28868983"/>
<proteinExistence type="predicted"/>
<gene>
    <name evidence="2" type="ORF">CH63R_09902</name>
</gene>
<dbReference type="Proteomes" id="UP000092177">
    <property type="component" value="Unassembled WGS sequence"/>
</dbReference>
<evidence type="ECO:0000256" key="1">
    <source>
        <dbReference type="SAM" id="SignalP"/>
    </source>
</evidence>
<feature type="signal peptide" evidence="1">
    <location>
        <begin position="1"/>
        <end position="29"/>
    </location>
</feature>